<dbReference type="PROSITE" id="PS00107">
    <property type="entry name" value="PROTEIN_KINASE_ATP"/>
    <property type="match status" value="1"/>
</dbReference>
<dbReference type="Gene3D" id="1.10.510.10">
    <property type="entry name" value="Transferase(Phosphotransferase) domain 1"/>
    <property type="match status" value="1"/>
</dbReference>
<keyword evidence="4" id="KW-0723">Serine/threonine-protein kinase</keyword>
<keyword evidence="4" id="KW-0418">Kinase</keyword>
<sequence>MTPFSHSFPPTFRKDRNYKVNTCLRKTIGGPRHRRVNSNPDGSRFRDSYLLHNYDTPIGKGSHASVYQCKHKRSGRVYAVKILDRRAGVIRENLVNKEVSIFESINSKDSKYIVNLVDIFREKEFVYIVMELTSGGDLFREIMVKDCFPEVMVKHIAKQVLSALDCMHSLDIVHCDIKLENMLISSKDVSGYEVKVCDFSLSQKMLKGKHLNRACGTPMYMAPEVIKRLPYGKSSDMWSLGISIYLMLAGYPPFMIEEGEAKKSLLLKIVRGKFEFHNEEWGSISEEAKDFISALLTNQPYRRPSARQALKHPWIVGKSLHEVRGSDKFLSKSAQSRCETPRFEKKFTGRDGRSASSSMILRTLVR</sequence>
<dbReference type="GO" id="GO:0005524">
    <property type="term" value="F:ATP binding"/>
    <property type="evidence" value="ECO:0007669"/>
    <property type="project" value="UniProtKB-UniRule"/>
</dbReference>
<reference evidence="6" key="1">
    <citation type="submission" date="2021-01" db="EMBL/GenBank/DDBJ databases">
        <authorList>
            <person name="Corre E."/>
            <person name="Pelletier E."/>
            <person name="Niang G."/>
            <person name="Scheremetjew M."/>
            <person name="Finn R."/>
            <person name="Kale V."/>
            <person name="Holt S."/>
            <person name="Cochrane G."/>
            <person name="Meng A."/>
            <person name="Brown T."/>
            <person name="Cohen L."/>
        </authorList>
    </citation>
    <scope>NUCLEOTIDE SEQUENCE</scope>
    <source>
        <strain evidence="6">B651</strain>
    </source>
</reference>
<organism evidence="6">
    <name type="scientific">Leptocylindrus aporus</name>
    <dbReference type="NCBI Taxonomy" id="1398097"/>
    <lineage>
        <taxon>Eukaryota</taxon>
        <taxon>Sar</taxon>
        <taxon>Stramenopiles</taxon>
        <taxon>Ochrophyta</taxon>
        <taxon>Bacillariophyta</taxon>
        <taxon>Coscinodiscophyceae</taxon>
        <taxon>Chaetocerotophycidae</taxon>
        <taxon>Leptocylindrales</taxon>
        <taxon>Leptocylindraceae</taxon>
        <taxon>Leptocylindrus</taxon>
    </lineage>
</organism>
<keyword evidence="2 3" id="KW-0067">ATP-binding</keyword>
<dbReference type="EMBL" id="HBEU01000402">
    <property type="protein sequence ID" value="CAD8574119.1"/>
    <property type="molecule type" value="Transcribed_RNA"/>
</dbReference>
<accession>A0A6T5V6X6</accession>
<gene>
    <name evidence="6" type="ORF">LDAN0322_LOCUS263</name>
    <name evidence="7" type="ORF">LDAN0322_LOCUS265</name>
</gene>
<evidence type="ECO:0000313" key="6">
    <source>
        <dbReference type="EMBL" id="CAD8574119.1"/>
    </source>
</evidence>
<protein>
    <recommendedName>
        <fullName evidence="5">Protein kinase domain-containing protein</fullName>
    </recommendedName>
</protein>
<keyword evidence="4" id="KW-0808">Transferase</keyword>
<dbReference type="SMART" id="SM00220">
    <property type="entry name" value="S_TKc"/>
    <property type="match status" value="1"/>
</dbReference>
<keyword evidence="1 3" id="KW-0547">Nucleotide-binding</keyword>
<dbReference type="Pfam" id="PF00069">
    <property type="entry name" value="Pkinase"/>
    <property type="match status" value="1"/>
</dbReference>
<dbReference type="AlphaFoldDB" id="A0A6T5V6X6"/>
<evidence type="ECO:0000313" key="7">
    <source>
        <dbReference type="EMBL" id="CAD8574121.1"/>
    </source>
</evidence>
<dbReference type="CDD" id="cd05117">
    <property type="entry name" value="STKc_CAMK"/>
    <property type="match status" value="1"/>
</dbReference>
<dbReference type="PROSITE" id="PS50011">
    <property type="entry name" value="PROTEIN_KINASE_DOM"/>
    <property type="match status" value="1"/>
</dbReference>
<comment type="similarity">
    <text evidence="4">Belongs to the protein kinase superfamily.</text>
</comment>
<dbReference type="InterPro" id="IPR008271">
    <property type="entry name" value="Ser/Thr_kinase_AS"/>
</dbReference>
<dbReference type="InterPro" id="IPR000719">
    <property type="entry name" value="Prot_kinase_dom"/>
</dbReference>
<proteinExistence type="inferred from homology"/>
<dbReference type="PROSITE" id="PS00108">
    <property type="entry name" value="PROTEIN_KINASE_ST"/>
    <property type="match status" value="1"/>
</dbReference>
<evidence type="ECO:0000256" key="3">
    <source>
        <dbReference type="PROSITE-ProRule" id="PRU10141"/>
    </source>
</evidence>
<dbReference type="GO" id="GO:0004674">
    <property type="term" value="F:protein serine/threonine kinase activity"/>
    <property type="evidence" value="ECO:0007669"/>
    <property type="project" value="UniProtKB-KW"/>
</dbReference>
<evidence type="ECO:0000256" key="2">
    <source>
        <dbReference type="ARBA" id="ARBA00022840"/>
    </source>
</evidence>
<name>A0A6T5V6X6_9STRA</name>
<dbReference type="SUPFAM" id="SSF56112">
    <property type="entry name" value="Protein kinase-like (PK-like)"/>
    <property type="match status" value="1"/>
</dbReference>
<dbReference type="PANTHER" id="PTHR24347">
    <property type="entry name" value="SERINE/THREONINE-PROTEIN KINASE"/>
    <property type="match status" value="1"/>
</dbReference>
<dbReference type="InterPro" id="IPR017441">
    <property type="entry name" value="Protein_kinase_ATP_BS"/>
</dbReference>
<dbReference type="InterPro" id="IPR011009">
    <property type="entry name" value="Kinase-like_dom_sf"/>
</dbReference>
<dbReference type="FunFam" id="1.10.510.10:FF:000571">
    <property type="entry name" value="Maternal embryonic leucine zipper kinase"/>
    <property type="match status" value="1"/>
</dbReference>
<evidence type="ECO:0000256" key="1">
    <source>
        <dbReference type="ARBA" id="ARBA00022741"/>
    </source>
</evidence>
<dbReference type="Gene3D" id="3.30.200.20">
    <property type="entry name" value="Phosphorylase Kinase, domain 1"/>
    <property type="match status" value="1"/>
</dbReference>
<evidence type="ECO:0000259" key="5">
    <source>
        <dbReference type="PROSITE" id="PS50011"/>
    </source>
</evidence>
<feature type="binding site" evidence="3">
    <location>
        <position position="81"/>
    </location>
    <ligand>
        <name>ATP</name>
        <dbReference type="ChEBI" id="CHEBI:30616"/>
    </ligand>
</feature>
<dbReference type="EMBL" id="HBEU01000404">
    <property type="protein sequence ID" value="CAD8574121.1"/>
    <property type="molecule type" value="Transcribed_RNA"/>
</dbReference>
<feature type="domain" description="Protein kinase" evidence="5">
    <location>
        <begin position="52"/>
        <end position="315"/>
    </location>
</feature>
<evidence type="ECO:0000256" key="4">
    <source>
        <dbReference type="RuleBase" id="RU000304"/>
    </source>
</evidence>